<dbReference type="Gene3D" id="3.40.50.1980">
    <property type="entry name" value="Nitrogenase molybdenum iron protein domain"/>
    <property type="match status" value="2"/>
</dbReference>
<keyword evidence="8" id="KW-1185">Reference proteome</keyword>
<dbReference type="PROSITE" id="PS51318">
    <property type="entry name" value="TAT"/>
    <property type="match status" value="1"/>
</dbReference>
<dbReference type="InterPro" id="IPR051313">
    <property type="entry name" value="Bact_iron-sidero_bind"/>
</dbReference>
<keyword evidence="4" id="KW-0406">Ion transport</keyword>
<dbReference type="InterPro" id="IPR002491">
    <property type="entry name" value="ABC_transptr_periplasmic_BD"/>
</dbReference>
<dbReference type="RefSeq" id="WP_350935431.1">
    <property type="nucleotide sequence ID" value="NZ_JAYWLC010000003.1"/>
</dbReference>
<dbReference type="PRINTS" id="PR01715">
    <property type="entry name" value="FERRIBNDNGPP"/>
</dbReference>
<evidence type="ECO:0000259" key="6">
    <source>
        <dbReference type="PROSITE" id="PS50983"/>
    </source>
</evidence>
<proteinExistence type="inferred from homology"/>
<dbReference type="PANTHER" id="PTHR30532">
    <property type="entry name" value="IRON III DICITRATE-BINDING PERIPLASMIC PROTEIN"/>
    <property type="match status" value="1"/>
</dbReference>
<comment type="caution">
    <text evidence="7">The sequence shown here is derived from an EMBL/GenBank/DDBJ whole genome shotgun (WGS) entry which is preliminary data.</text>
</comment>
<dbReference type="PANTHER" id="PTHR30532:SF1">
    <property type="entry name" value="IRON(3+)-HYDROXAMATE-BINDING PROTEIN FHUD"/>
    <property type="match status" value="1"/>
</dbReference>
<evidence type="ECO:0000256" key="5">
    <source>
        <dbReference type="ARBA" id="ARBA00022729"/>
    </source>
</evidence>
<dbReference type="InterPro" id="IPR006311">
    <property type="entry name" value="TAT_signal"/>
</dbReference>
<dbReference type="Pfam" id="PF01497">
    <property type="entry name" value="Peripla_BP_2"/>
    <property type="match status" value="1"/>
</dbReference>
<keyword evidence="4" id="KW-0410">Iron transport</keyword>
<dbReference type="Proteomes" id="UP001438953">
    <property type="component" value="Unassembled WGS sequence"/>
</dbReference>
<gene>
    <name evidence="7" type="ORF">VSX56_05430</name>
</gene>
<comment type="similarity">
    <text evidence="2">Belongs to the bacterial solute-binding protein 8 family.</text>
</comment>
<organism evidence="7 8">
    <name type="scientific">Thioclava kandeliae</name>
    <dbReference type="NCBI Taxonomy" id="3070818"/>
    <lineage>
        <taxon>Bacteria</taxon>
        <taxon>Pseudomonadati</taxon>
        <taxon>Pseudomonadota</taxon>
        <taxon>Alphaproteobacteria</taxon>
        <taxon>Rhodobacterales</taxon>
        <taxon>Paracoccaceae</taxon>
        <taxon>Thioclava</taxon>
    </lineage>
</organism>
<evidence type="ECO:0000256" key="3">
    <source>
        <dbReference type="ARBA" id="ARBA00022448"/>
    </source>
</evidence>
<dbReference type="SUPFAM" id="SSF53807">
    <property type="entry name" value="Helical backbone' metal receptor"/>
    <property type="match status" value="1"/>
</dbReference>
<dbReference type="EMBL" id="JAYWLC010000003">
    <property type="protein sequence ID" value="MER5171214.1"/>
    <property type="molecule type" value="Genomic_DNA"/>
</dbReference>
<keyword evidence="3" id="KW-0813">Transport</keyword>
<evidence type="ECO:0000256" key="2">
    <source>
        <dbReference type="ARBA" id="ARBA00008814"/>
    </source>
</evidence>
<keyword evidence="5" id="KW-0732">Signal</keyword>
<name>A0ABV1SE93_9RHOB</name>
<reference evidence="7 8" key="1">
    <citation type="submission" date="2024-01" db="EMBL/GenBank/DDBJ databases">
        <authorList>
            <person name="Deng Y."/>
            <person name="Su J."/>
        </authorList>
    </citation>
    <scope>NUCLEOTIDE SEQUENCE [LARGE SCALE GENOMIC DNA]</scope>
    <source>
        <strain evidence="7 8">CPCC 100088</strain>
    </source>
</reference>
<evidence type="ECO:0000256" key="1">
    <source>
        <dbReference type="ARBA" id="ARBA00004196"/>
    </source>
</evidence>
<comment type="subcellular location">
    <subcellularLocation>
        <location evidence="1">Cell envelope</location>
    </subcellularLocation>
</comment>
<accession>A0ABV1SE93</accession>
<feature type="domain" description="Fe/B12 periplasmic-binding" evidence="6">
    <location>
        <begin position="32"/>
        <end position="288"/>
    </location>
</feature>
<evidence type="ECO:0000313" key="8">
    <source>
        <dbReference type="Proteomes" id="UP001438953"/>
    </source>
</evidence>
<evidence type="ECO:0000313" key="7">
    <source>
        <dbReference type="EMBL" id="MER5171214.1"/>
    </source>
</evidence>
<sequence>MVIARRQFVAGALTLIGGAARAGSARAAPPERLAAIDWAMMDTALALGQVPVAACELRQFRARVAQPVLPQGVTDLGLRGSPNLELLQICRPDLILSSPFYSSIEAQLARIAPVEIEAFYYQPETPWTRCLAALPALAERLGDRAAGSVRADALAEQVAGAGQGLAARPLYLVEIGDARHLRVFGTDSLFGSVVQAMGLETAWDRPTQFSFAAPVPLQALAEREDAAIVICAPVPALARGALERSALWQALPAVRAGRVYQLSGLNAYGGPLAGADFALRLRAALGAL</sequence>
<reference evidence="7 8" key="2">
    <citation type="submission" date="2024-06" db="EMBL/GenBank/DDBJ databases">
        <title>Thioclava kandeliae sp. nov. from a rhizosphere soil sample of Kandelia candel in a mangrove.</title>
        <authorList>
            <person name="Mu T."/>
        </authorList>
    </citation>
    <scope>NUCLEOTIDE SEQUENCE [LARGE SCALE GENOMIC DNA]</scope>
    <source>
        <strain evidence="7 8">CPCC 100088</strain>
    </source>
</reference>
<evidence type="ECO:0000256" key="4">
    <source>
        <dbReference type="ARBA" id="ARBA00022496"/>
    </source>
</evidence>
<keyword evidence="4" id="KW-0408">Iron</keyword>
<protein>
    <submittedName>
        <fullName evidence="7">ABC transporter substrate-binding protein</fullName>
    </submittedName>
</protein>
<dbReference type="PROSITE" id="PS50983">
    <property type="entry name" value="FE_B12_PBP"/>
    <property type="match status" value="1"/>
</dbReference>